<dbReference type="InterPro" id="IPR011990">
    <property type="entry name" value="TPR-like_helical_dom_sf"/>
</dbReference>
<dbReference type="Gene3D" id="3.30.70.270">
    <property type="match status" value="1"/>
</dbReference>
<dbReference type="InterPro" id="IPR043128">
    <property type="entry name" value="Rev_trsase/Diguanyl_cyclase"/>
</dbReference>
<dbReference type="InterPro" id="IPR019734">
    <property type="entry name" value="TPR_rpt"/>
</dbReference>
<dbReference type="PANTHER" id="PTHR45138">
    <property type="entry name" value="REGULATORY COMPONENTS OF SENSORY TRANSDUCTION SYSTEM"/>
    <property type="match status" value="1"/>
</dbReference>
<dbReference type="SUPFAM" id="SSF55073">
    <property type="entry name" value="Nucleotide cyclase"/>
    <property type="match status" value="1"/>
</dbReference>
<dbReference type="NCBIfam" id="TIGR00254">
    <property type="entry name" value="GGDEF"/>
    <property type="match status" value="1"/>
</dbReference>
<dbReference type="GO" id="GO:1902201">
    <property type="term" value="P:negative regulation of bacterial-type flagellum-dependent cell motility"/>
    <property type="evidence" value="ECO:0007669"/>
    <property type="project" value="TreeGrafter"/>
</dbReference>
<dbReference type="OrthoDB" id="9813903at2"/>
<dbReference type="PANTHER" id="PTHR45138:SF9">
    <property type="entry name" value="DIGUANYLATE CYCLASE DGCM-RELATED"/>
    <property type="match status" value="1"/>
</dbReference>
<dbReference type="InterPro" id="IPR050469">
    <property type="entry name" value="Diguanylate_Cyclase"/>
</dbReference>
<dbReference type="SMART" id="SM00028">
    <property type="entry name" value="TPR"/>
    <property type="match status" value="4"/>
</dbReference>
<dbReference type="SMART" id="SM00267">
    <property type="entry name" value="GGDEF"/>
    <property type="match status" value="1"/>
</dbReference>
<evidence type="ECO:0000313" key="4">
    <source>
        <dbReference type="EMBL" id="RVT49766.1"/>
    </source>
</evidence>
<dbReference type="EMBL" id="SACT01000007">
    <property type="protein sequence ID" value="RVT49766.1"/>
    <property type="molecule type" value="Genomic_DNA"/>
</dbReference>
<dbReference type="SUPFAM" id="SSF48452">
    <property type="entry name" value="TPR-like"/>
    <property type="match status" value="2"/>
</dbReference>
<dbReference type="CDD" id="cd01949">
    <property type="entry name" value="GGDEF"/>
    <property type="match status" value="1"/>
</dbReference>
<protein>
    <recommendedName>
        <fullName evidence="1">diguanylate cyclase</fullName>
        <ecNumber evidence="1">2.7.7.65</ecNumber>
    </recommendedName>
</protein>
<dbReference type="EC" id="2.7.7.65" evidence="1"/>
<dbReference type="InterPro" id="IPR000160">
    <property type="entry name" value="GGDEF_dom"/>
</dbReference>
<dbReference type="GO" id="GO:0005886">
    <property type="term" value="C:plasma membrane"/>
    <property type="evidence" value="ECO:0007669"/>
    <property type="project" value="TreeGrafter"/>
</dbReference>
<dbReference type="RefSeq" id="WP_128199938.1">
    <property type="nucleotide sequence ID" value="NZ_SACT01000007.1"/>
</dbReference>
<comment type="catalytic activity">
    <reaction evidence="2">
        <text>2 GTP = 3',3'-c-di-GMP + 2 diphosphate</text>
        <dbReference type="Rhea" id="RHEA:24898"/>
        <dbReference type="ChEBI" id="CHEBI:33019"/>
        <dbReference type="ChEBI" id="CHEBI:37565"/>
        <dbReference type="ChEBI" id="CHEBI:58805"/>
        <dbReference type="EC" id="2.7.7.65"/>
    </reaction>
</comment>
<dbReference type="Gene3D" id="1.25.40.10">
    <property type="entry name" value="Tetratricopeptide repeat domain"/>
    <property type="match status" value="2"/>
</dbReference>
<evidence type="ECO:0000259" key="3">
    <source>
        <dbReference type="PROSITE" id="PS50887"/>
    </source>
</evidence>
<comment type="caution">
    <text evidence="4">The sequence shown here is derived from an EMBL/GenBank/DDBJ whole genome shotgun (WGS) entry which is preliminary data.</text>
</comment>
<dbReference type="GO" id="GO:0052621">
    <property type="term" value="F:diguanylate cyclase activity"/>
    <property type="evidence" value="ECO:0007669"/>
    <property type="project" value="UniProtKB-EC"/>
</dbReference>
<name>A0A3S2U1B0_9BURK</name>
<evidence type="ECO:0000256" key="1">
    <source>
        <dbReference type="ARBA" id="ARBA00012528"/>
    </source>
</evidence>
<dbReference type="Pfam" id="PF00990">
    <property type="entry name" value="GGDEF"/>
    <property type="match status" value="1"/>
</dbReference>
<dbReference type="Proteomes" id="UP000288178">
    <property type="component" value="Unassembled WGS sequence"/>
</dbReference>
<accession>A0A3S2U1B0</accession>
<gene>
    <name evidence="4" type="ORF">ENE75_19200</name>
</gene>
<dbReference type="Pfam" id="PF13424">
    <property type="entry name" value="TPR_12"/>
    <property type="match status" value="1"/>
</dbReference>
<dbReference type="PROSITE" id="PS50887">
    <property type="entry name" value="GGDEF"/>
    <property type="match status" value="1"/>
</dbReference>
<dbReference type="InterPro" id="IPR029787">
    <property type="entry name" value="Nucleotide_cyclase"/>
</dbReference>
<proteinExistence type="predicted"/>
<sequence length="531" mass="55427">MSTAPTLSPAALPSDDDAAIAALRQLQTLPHAQAQPVLRHLVVQARDAGRARVQGHALCLLARSLGLADDVPAAEAAASEALAVFEALGDAGGQATARNAVAMLRFAQGDHAAALDQLTQALALARPQGDAGVLCGLLNGLGTALNAVGDPQGAALAYEECMALLPPDPSDLRHIGVRHNLAMALACWAERDRDAGVPSSAWMPRAEQAVQLAESSMADGLAAGHGEVLSGQDSLALALLMAGQPARALEVLERPEVKAAERVSTLDALHLSRTRARALTELGRLTEAVAVCEAALRQARAMGTELHTDAILLTLSLAHEAAGDHRQALAAHRQFHAARERLVFERAQRSARTMAAQVDLVRAQRESRLDPLTGIANRRGFVERALARLSRARADVAVSLLLIDIDHFKQVNDTQGHAAGDQLLCALADVLRASCRGTEPPARLGGDEFVVLVEGGPREAHALAQRVRDALGRLRAQATVDDAAVPACTVSIGLATVVGPCALDALMSRADSALYAVKHGGRDGVAEAAVS</sequence>
<dbReference type="GO" id="GO:0043709">
    <property type="term" value="P:cell adhesion involved in single-species biofilm formation"/>
    <property type="evidence" value="ECO:0007669"/>
    <property type="project" value="TreeGrafter"/>
</dbReference>
<evidence type="ECO:0000313" key="5">
    <source>
        <dbReference type="Proteomes" id="UP000288178"/>
    </source>
</evidence>
<evidence type="ECO:0000256" key="2">
    <source>
        <dbReference type="ARBA" id="ARBA00034247"/>
    </source>
</evidence>
<keyword evidence="5" id="KW-1185">Reference proteome</keyword>
<dbReference type="AlphaFoldDB" id="A0A3S2U1B0"/>
<feature type="domain" description="GGDEF" evidence="3">
    <location>
        <begin position="396"/>
        <end position="530"/>
    </location>
</feature>
<organism evidence="4 5">
    <name type="scientific">Rubrivivax albus</name>
    <dbReference type="NCBI Taxonomy" id="2499835"/>
    <lineage>
        <taxon>Bacteria</taxon>
        <taxon>Pseudomonadati</taxon>
        <taxon>Pseudomonadota</taxon>
        <taxon>Betaproteobacteria</taxon>
        <taxon>Burkholderiales</taxon>
        <taxon>Sphaerotilaceae</taxon>
        <taxon>Rubrivivax</taxon>
    </lineage>
</organism>
<reference evidence="4 5" key="1">
    <citation type="submission" date="2019-01" db="EMBL/GenBank/DDBJ databases">
        <authorList>
            <person name="Chen W.-M."/>
        </authorList>
    </citation>
    <scope>NUCLEOTIDE SEQUENCE [LARGE SCALE GENOMIC DNA]</scope>
    <source>
        <strain evidence="4 5">ICH-3</strain>
    </source>
</reference>